<sequence>MSSLVPVVNNHKNNHKIKLFSAPRSQFYDNQDARKISRNIMKQWNNDRRRDTVSILLTLLFQPKIIYYNRKISGNVPLSLNNHLKAYPNRLFSPPPHFPLVFPFPLDKCDRKDPYHVRPQDMFKKQVK</sequence>
<dbReference type="EMBL" id="JBDJPC010000005">
    <property type="protein sequence ID" value="KAL1500864.1"/>
    <property type="molecule type" value="Genomic_DNA"/>
</dbReference>
<keyword evidence="2" id="KW-1185">Reference proteome</keyword>
<organism evidence="1 2">
    <name type="scientific">Hypothenemus hampei</name>
    <name type="common">Coffee berry borer</name>
    <dbReference type="NCBI Taxonomy" id="57062"/>
    <lineage>
        <taxon>Eukaryota</taxon>
        <taxon>Metazoa</taxon>
        <taxon>Ecdysozoa</taxon>
        <taxon>Arthropoda</taxon>
        <taxon>Hexapoda</taxon>
        <taxon>Insecta</taxon>
        <taxon>Pterygota</taxon>
        <taxon>Neoptera</taxon>
        <taxon>Endopterygota</taxon>
        <taxon>Coleoptera</taxon>
        <taxon>Polyphaga</taxon>
        <taxon>Cucujiformia</taxon>
        <taxon>Curculionidae</taxon>
        <taxon>Scolytinae</taxon>
        <taxon>Hypothenemus</taxon>
    </lineage>
</organism>
<dbReference type="Proteomes" id="UP001566132">
    <property type="component" value="Unassembled WGS sequence"/>
</dbReference>
<reference evidence="1 2" key="1">
    <citation type="submission" date="2024-05" db="EMBL/GenBank/DDBJ databases">
        <title>Genetic variation in Jamaican populations of the coffee berry borer (Hypothenemus hampei).</title>
        <authorList>
            <person name="Errbii M."/>
            <person name="Myrie A."/>
        </authorList>
    </citation>
    <scope>NUCLEOTIDE SEQUENCE [LARGE SCALE GENOMIC DNA]</scope>
    <source>
        <strain evidence="1">JA-Hopewell-2020-01-JO</strain>
        <tissue evidence="1">Whole body</tissue>
    </source>
</reference>
<accession>A0ABD1ET07</accession>
<protein>
    <submittedName>
        <fullName evidence="1">Uncharacterized protein</fullName>
    </submittedName>
</protein>
<gene>
    <name evidence="1" type="ORF">ABEB36_006289</name>
</gene>
<proteinExistence type="predicted"/>
<evidence type="ECO:0000313" key="2">
    <source>
        <dbReference type="Proteomes" id="UP001566132"/>
    </source>
</evidence>
<comment type="caution">
    <text evidence="1">The sequence shown here is derived from an EMBL/GenBank/DDBJ whole genome shotgun (WGS) entry which is preliminary data.</text>
</comment>
<evidence type="ECO:0000313" key="1">
    <source>
        <dbReference type="EMBL" id="KAL1500864.1"/>
    </source>
</evidence>
<name>A0ABD1ET07_HYPHA</name>
<dbReference type="AlphaFoldDB" id="A0ABD1ET07"/>